<dbReference type="AlphaFoldDB" id="A0A074ZAK0"/>
<gene>
    <name evidence="2" type="ORF">T265_08122</name>
</gene>
<feature type="region of interest" description="Disordered" evidence="1">
    <location>
        <begin position="81"/>
        <end position="101"/>
    </location>
</feature>
<accession>A0A074ZAK0</accession>
<dbReference type="GeneID" id="20322301"/>
<protein>
    <submittedName>
        <fullName evidence="2">Uncharacterized protein</fullName>
    </submittedName>
</protein>
<dbReference type="RefSeq" id="XP_009172099.1">
    <property type="nucleotide sequence ID" value="XM_009173835.1"/>
</dbReference>
<dbReference type="EMBL" id="KL596821">
    <property type="protein sequence ID" value="KER24133.1"/>
    <property type="molecule type" value="Genomic_DNA"/>
</dbReference>
<reference evidence="2 3" key="1">
    <citation type="submission" date="2013-11" db="EMBL/GenBank/DDBJ databases">
        <title>Opisthorchis viverrini - life in the bile duct.</title>
        <authorList>
            <person name="Young N.D."/>
            <person name="Nagarajan N."/>
            <person name="Lin S.J."/>
            <person name="Korhonen P.K."/>
            <person name="Jex A.R."/>
            <person name="Hall R.S."/>
            <person name="Safavi-Hemami H."/>
            <person name="Kaewkong W."/>
            <person name="Bertrand D."/>
            <person name="Gao S."/>
            <person name="Seet Q."/>
            <person name="Wongkham S."/>
            <person name="Teh B.T."/>
            <person name="Wongkham C."/>
            <person name="Intapan P.M."/>
            <person name="Maleewong W."/>
            <person name="Yang X."/>
            <person name="Hu M."/>
            <person name="Wang Z."/>
            <person name="Hofmann A."/>
            <person name="Sternberg P.W."/>
            <person name="Tan P."/>
            <person name="Wang J."/>
            <person name="Gasser R.B."/>
        </authorList>
    </citation>
    <scope>NUCLEOTIDE SEQUENCE [LARGE SCALE GENOMIC DNA]</scope>
</reference>
<keyword evidence="3" id="KW-1185">Reference proteome</keyword>
<dbReference type="KEGG" id="ovi:T265_08122"/>
<dbReference type="Proteomes" id="UP000054324">
    <property type="component" value="Unassembled WGS sequence"/>
</dbReference>
<sequence length="206" mass="22858">MAGFECIASVYRLGERLQVPVVIASLDLGPLVRPGRIDCEVEQNCSEVVRVPECQEGVMWDEDVGYFAICEKRGGKFRGIGLSGSNRKEDRSFPKPPGCKQAAEKSTPGLVEVLVGLVHRRCPTNHTEATITGYSAKHGPFRPVTYGDTARSSLWIAGGAQPEFVRISSKNNLKMELNKIIPNKKMIDRISEAEHPISWFCIKDER</sequence>
<evidence type="ECO:0000256" key="1">
    <source>
        <dbReference type="SAM" id="MobiDB-lite"/>
    </source>
</evidence>
<evidence type="ECO:0000313" key="3">
    <source>
        <dbReference type="Proteomes" id="UP000054324"/>
    </source>
</evidence>
<dbReference type="CTD" id="20322301"/>
<evidence type="ECO:0000313" key="2">
    <source>
        <dbReference type="EMBL" id="KER24133.1"/>
    </source>
</evidence>
<proteinExistence type="predicted"/>
<name>A0A074ZAK0_OPIVI</name>
<organism evidence="2 3">
    <name type="scientific">Opisthorchis viverrini</name>
    <name type="common">Southeast Asian liver fluke</name>
    <dbReference type="NCBI Taxonomy" id="6198"/>
    <lineage>
        <taxon>Eukaryota</taxon>
        <taxon>Metazoa</taxon>
        <taxon>Spiralia</taxon>
        <taxon>Lophotrochozoa</taxon>
        <taxon>Platyhelminthes</taxon>
        <taxon>Trematoda</taxon>
        <taxon>Digenea</taxon>
        <taxon>Opisthorchiida</taxon>
        <taxon>Opisthorchiata</taxon>
        <taxon>Opisthorchiidae</taxon>
        <taxon>Opisthorchis</taxon>
    </lineage>
</organism>